<accession>A0A8T0A3F6</accession>
<dbReference type="Proteomes" id="UP000605970">
    <property type="component" value="Unassembled WGS sequence"/>
</dbReference>
<dbReference type="EMBL" id="JABEBT010000003">
    <property type="protein sequence ID" value="KAF7639859.1"/>
    <property type="molecule type" value="Genomic_DNA"/>
</dbReference>
<name>A0A8T0A3F6_9BILA</name>
<comment type="caution">
    <text evidence="2">The sequence shown here is derived from an EMBL/GenBank/DDBJ whole genome shotgun (WGS) entry which is preliminary data.</text>
</comment>
<proteinExistence type="predicted"/>
<feature type="compositionally biased region" description="Low complexity" evidence="1">
    <location>
        <begin position="118"/>
        <end position="129"/>
    </location>
</feature>
<evidence type="ECO:0000313" key="3">
    <source>
        <dbReference type="Proteomes" id="UP000605970"/>
    </source>
</evidence>
<evidence type="ECO:0000313" key="2">
    <source>
        <dbReference type="EMBL" id="KAF7639859.1"/>
    </source>
</evidence>
<protein>
    <submittedName>
        <fullName evidence="2">Uncharacterized protein</fullName>
    </submittedName>
</protein>
<keyword evidence="3" id="KW-1185">Reference proteome</keyword>
<reference evidence="2" key="1">
    <citation type="journal article" date="2020" name="Ecol. Evol.">
        <title>Genome structure and content of the rice root-knot nematode (Meloidogyne graminicola).</title>
        <authorList>
            <person name="Phan N.T."/>
            <person name="Danchin E.G.J."/>
            <person name="Klopp C."/>
            <person name="Perfus-Barbeoch L."/>
            <person name="Kozlowski D.K."/>
            <person name="Koutsovoulos G.D."/>
            <person name="Lopez-Roques C."/>
            <person name="Bouchez O."/>
            <person name="Zahm M."/>
            <person name="Besnard G."/>
            <person name="Bellafiore S."/>
        </authorList>
    </citation>
    <scope>NUCLEOTIDE SEQUENCE</scope>
    <source>
        <strain evidence="2">VN-18</strain>
    </source>
</reference>
<sequence>MQVVHHEHSSGRQSTQNHVIILNSTNDIDGTTNRVASVTLESDSLSADQPMSFKNKRRKKIPRKEKMNEMDLDNNNQQKDKLKYVEDNDTCSAENVAKACKMRMDWTEIVPSSSIISSDISTNQSSDVFSDSDEESISDADADDEQSDWPDACKPHFRSISLQQASQHHLHPDFASGDAVLNGQVLKDVQEFLKDSTRNELFLDKVYRTSAIKQILRKETIPVQIVKKGRGTIALKKV</sequence>
<gene>
    <name evidence="2" type="ORF">Mgra_00000779</name>
</gene>
<feature type="region of interest" description="Disordered" evidence="1">
    <location>
        <begin position="118"/>
        <end position="150"/>
    </location>
</feature>
<dbReference type="AlphaFoldDB" id="A0A8T0A3F6"/>
<feature type="compositionally biased region" description="Acidic residues" evidence="1">
    <location>
        <begin position="130"/>
        <end position="148"/>
    </location>
</feature>
<evidence type="ECO:0000256" key="1">
    <source>
        <dbReference type="SAM" id="MobiDB-lite"/>
    </source>
</evidence>
<organism evidence="2 3">
    <name type="scientific">Meloidogyne graminicola</name>
    <dbReference type="NCBI Taxonomy" id="189291"/>
    <lineage>
        <taxon>Eukaryota</taxon>
        <taxon>Metazoa</taxon>
        <taxon>Ecdysozoa</taxon>
        <taxon>Nematoda</taxon>
        <taxon>Chromadorea</taxon>
        <taxon>Rhabditida</taxon>
        <taxon>Tylenchina</taxon>
        <taxon>Tylenchomorpha</taxon>
        <taxon>Tylenchoidea</taxon>
        <taxon>Meloidogynidae</taxon>
        <taxon>Meloidogyninae</taxon>
        <taxon>Meloidogyne</taxon>
    </lineage>
</organism>
<dbReference type="OrthoDB" id="5896042at2759"/>